<evidence type="ECO:0000313" key="2">
    <source>
        <dbReference type="Proteomes" id="UP000530660"/>
    </source>
</evidence>
<organism evidence="1 2">
    <name type="scientific">Cyanidiococcus yangmingshanensis</name>
    <dbReference type="NCBI Taxonomy" id="2690220"/>
    <lineage>
        <taxon>Eukaryota</taxon>
        <taxon>Rhodophyta</taxon>
        <taxon>Bangiophyceae</taxon>
        <taxon>Cyanidiales</taxon>
        <taxon>Cyanidiaceae</taxon>
        <taxon>Cyanidiococcus</taxon>
    </lineage>
</organism>
<comment type="caution">
    <text evidence="1">The sequence shown here is derived from an EMBL/GenBank/DDBJ whole genome shotgun (WGS) entry which is preliminary data.</text>
</comment>
<keyword evidence="2" id="KW-1185">Reference proteome</keyword>
<dbReference type="Proteomes" id="UP000530660">
    <property type="component" value="Unassembled WGS sequence"/>
</dbReference>
<evidence type="ECO:0000313" key="1">
    <source>
        <dbReference type="EMBL" id="KAF6001483.1"/>
    </source>
</evidence>
<accession>A0A7J7IEG5</accession>
<reference evidence="1 2" key="1">
    <citation type="journal article" date="2020" name="J. Phycol.">
        <title>Comparative genome analysis reveals Cyanidiococcus gen. nov., a new extremophilic red algal genus sister to Cyanidioschyzon (Cyanidioschyzonaceae, Rhodophyta).</title>
        <authorList>
            <person name="Liu S.-L."/>
            <person name="Chiang Y.-R."/>
            <person name="Yoon H.S."/>
            <person name="Fu H.-Y."/>
        </authorList>
    </citation>
    <scope>NUCLEOTIDE SEQUENCE [LARGE SCALE GENOMIC DNA]</scope>
    <source>
        <strain evidence="1 2">THAL066</strain>
    </source>
</reference>
<sequence length="139" mass="15491">MRKYFKTTALILSAVPERFQERDGVISPIAQLERGYQAPALCPWFANALEKGSLAPTILDRGRKIDCGGMRRGGSAAYQDRELFLAQRGETQFDCILSDVPGHPVLFEKPIGVFSVDSTSDSNKIYMNSSLIREKCLFV</sequence>
<protein>
    <submittedName>
        <fullName evidence="1">Uncharacterized protein</fullName>
    </submittedName>
</protein>
<proteinExistence type="predicted"/>
<dbReference type="AlphaFoldDB" id="A0A7J7IEG5"/>
<dbReference type="EMBL" id="VWRR01000014">
    <property type="protein sequence ID" value="KAF6001483.1"/>
    <property type="molecule type" value="Genomic_DNA"/>
</dbReference>
<name>A0A7J7IEG5_9RHOD</name>
<gene>
    <name evidence="1" type="ORF">F1559_001904</name>
</gene>